<protein>
    <submittedName>
        <fullName evidence="3">Acyl dehydratase</fullName>
    </submittedName>
    <submittedName>
        <fullName evidence="4">MaoC family dehydratase</fullName>
    </submittedName>
</protein>
<evidence type="ECO:0000256" key="1">
    <source>
        <dbReference type="ARBA" id="ARBA00005254"/>
    </source>
</evidence>
<comment type="similarity">
    <text evidence="1">Belongs to the enoyl-CoA hydratase/isomerase family.</text>
</comment>
<keyword evidence="5" id="KW-1185">Reference proteome</keyword>
<feature type="domain" description="MaoC-like" evidence="2">
    <location>
        <begin position="13"/>
        <end position="124"/>
    </location>
</feature>
<dbReference type="CDD" id="cd03450">
    <property type="entry name" value="NodN"/>
    <property type="match status" value="1"/>
</dbReference>
<dbReference type="AlphaFoldDB" id="A0A0A1DPP1"/>
<evidence type="ECO:0000313" key="6">
    <source>
        <dbReference type="Proteomes" id="UP000449906"/>
    </source>
</evidence>
<dbReference type="OrthoDB" id="9801735at2"/>
<dbReference type="Proteomes" id="UP000449906">
    <property type="component" value="Unassembled WGS sequence"/>
</dbReference>
<dbReference type="Proteomes" id="UP000030300">
    <property type="component" value="Chromosome"/>
</dbReference>
<dbReference type="Pfam" id="PF01575">
    <property type="entry name" value="MaoC_dehydratas"/>
    <property type="match status" value="1"/>
</dbReference>
<sequence length="150" mass="16430">MRVFTTFDELIAATGETLGTSDWVEITQERVNQFAEATGDHQWIHVDVERAKEGPFGGTIAHGYLTLSLVPWLGESIFSLETPGAKLNYGVNKVRFPNPVLVGKRIRLTVAVGEVTELASGYQVTLRHTIEIEDEAKPAAVAETVVLLLP</sequence>
<dbReference type="InterPro" id="IPR029069">
    <property type="entry name" value="HotDog_dom_sf"/>
</dbReference>
<name>A0A0A1DPP1_NOCSI</name>
<evidence type="ECO:0000259" key="2">
    <source>
        <dbReference type="Pfam" id="PF01575"/>
    </source>
</evidence>
<gene>
    <name evidence="4" type="ORF">F9L07_08490</name>
    <name evidence="3" type="ORF">KR76_20560</name>
</gene>
<dbReference type="InterPro" id="IPR039375">
    <property type="entry name" value="NodN-like"/>
</dbReference>
<dbReference type="KEGG" id="psim:KR76_20560"/>
<dbReference type="Gene3D" id="3.10.129.10">
    <property type="entry name" value="Hotdog Thioesterase"/>
    <property type="match status" value="1"/>
</dbReference>
<dbReference type="EMBL" id="CP009896">
    <property type="protein sequence ID" value="AIY18552.1"/>
    <property type="molecule type" value="Genomic_DNA"/>
</dbReference>
<dbReference type="PANTHER" id="PTHR42993">
    <property type="entry name" value="MAOC-LIKE DEHYDRATASE DOMAIN-CONTAINING PROTEIN"/>
    <property type="match status" value="1"/>
</dbReference>
<organism evidence="3 5">
    <name type="scientific">Nocardioides simplex</name>
    <name type="common">Arthrobacter simplex</name>
    <dbReference type="NCBI Taxonomy" id="2045"/>
    <lineage>
        <taxon>Bacteria</taxon>
        <taxon>Bacillati</taxon>
        <taxon>Actinomycetota</taxon>
        <taxon>Actinomycetes</taxon>
        <taxon>Propionibacteriales</taxon>
        <taxon>Nocardioidaceae</taxon>
        <taxon>Pimelobacter</taxon>
    </lineage>
</organism>
<dbReference type="PANTHER" id="PTHR42993:SF1">
    <property type="entry name" value="MAOC-LIKE DEHYDRATASE DOMAIN-CONTAINING PROTEIN"/>
    <property type="match status" value="1"/>
</dbReference>
<dbReference type="EMBL" id="WBVM01000001">
    <property type="protein sequence ID" value="KAB2811869.1"/>
    <property type="molecule type" value="Genomic_DNA"/>
</dbReference>
<evidence type="ECO:0000313" key="5">
    <source>
        <dbReference type="Proteomes" id="UP000030300"/>
    </source>
</evidence>
<evidence type="ECO:0000313" key="3">
    <source>
        <dbReference type="EMBL" id="AIY18552.1"/>
    </source>
</evidence>
<dbReference type="STRING" id="2045.KR76_20560"/>
<dbReference type="InterPro" id="IPR002539">
    <property type="entry name" value="MaoC-like_dom"/>
</dbReference>
<evidence type="ECO:0000313" key="4">
    <source>
        <dbReference type="EMBL" id="KAB2811869.1"/>
    </source>
</evidence>
<reference evidence="3 5" key="1">
    <citation type="journal article" date="2015" name="Genome Announc.">
        <title>Complete Genome Sequence of Steroid-Transforming Nocardioides simplex VKM Ac-2033D.</title>
        <authorList>
            <person name="Shtratnikova V.Y."/>
            <person name="Schelkunov M.I."/>
            <person name="Pekov Y.A."/>
            <person name="Fokina V.V."/>
            <person name="Logacheva M.D."/>
            <person name="Sokolov S.L."/>
            <person name="Bragin E.Y."/>
            <person name="Ashapkin V.V."/>
            <person name="Donova M.V."/>
        </authorList>
    </citation>
    <scope>NUCLEOTIDE SEQUENCE [LARGE SCALE GENOMIC DNA]</scope>
    <source>
        <strain evidence="3 5">VKM Ac-2033D</strain>
    </source>
</reference>
<dbReference type="RefSeq" id="WP_038680894.1">
    <property type="nucleotide sequence ID" value="NZ_BJMC01000010.1"/>
</dbReference>
<reference evidence="4 6" key="2">
    <citation type="submission" date="2019-09" db="EMBL/GenBank/DDBJ databases">
        <title>Pimelobacter sp. isolated from Paulinella.</title>
        <authorList>
            <person name="Jeong S.E."/>
        </authorList>
    </citation>
    <scope>NUCLEOTIDE SEQUENCE [LARGE SCALE GENOMIC DNA]</scope>
    <source>
        <strain evidence="4 6">Pch-N</strain>
    </source>
</reference>
<proteinExistence type="inferred from homology"/>
<dbReference type="GeneID" id="96611185"/>
<accession>A0A0A1DPP1</accession>
<dbReference type="HOGENOM" id="CLU_108911_0_0_11"/>
<dbReference type="SUPFAM" id="SSF54637">
    <property type="entry name" value="Thioesterase/thiol ester dehydrase-isomerase"/>
    <property type="match status" value="1"/>
</dbReference>
<dbReference type="eggNOG" id="COG2030">
    <property type="taxonomic scope" value="Bacteria"/>
</dbReference>